<evidence type="ECO:0000256" key="1">
    <source>
        <dbReference type="ARBA" id="ARBA00022598"/>
    </source>
</evidence>
<dbReference type="Proteomes" id="UP000785200">
    <property type="component" value="Unassembled WGS sequence"/>
</dbReference>
<evidence type="ECO:0000256" key="2">
    <source>
        <dbReference type="ARBA" id="ARBA00022741"/>
    </source>
</evidence>
<feature type="domain" description="ATP-grasp" evidence="5">
    <location>
        <begin position="275"/>
        <end position="526"/>
    </location>
</feature>
<evidence type="ECO:0000313" key="6">
    <source>
        <dbReference type="EMBL" id="KAG0647528.1"/>
    </source>
</evidence>
<dbReference type="GO" id="GO:0016874">
    <property type="term" value="F:ligase activity"/>
    <property type="evidence" value="ECO:0007669"/>
    <property type="project" value="UniProtKB-KW"/>
</dbReference>
<keyword evidence="1" id="KW-0436">Ligase</keyword>
<accession>A0A9P6VGK8</accession>
<gene>
    <name evidence="6" type="ORF">D0Z07_6544</name>
</gene>
<evidence type="ECO:0000256" key="4">
    <source>
        <dbReference type="PROSITE-ProRule" id="PRU00409"/>
    </source>
</evidence>
<keyword evidence="3 4" id="KW-0067">ATP-binding</keyword>
<sequence>MEGFIVEEVERWKPSDDADLTIVRVLVKLPEHGIPSRLQTELFAAKAKPELSGLPLGVPLEEEIAQLRTQFFYDALRQVIQNPQQQTEVLLFIPSKAGQLIRSDILDIRLIDLPGIRGLVNLTSPTRTFSGEDTVPLQFHAALEVAAAASFLLQNAAVDSHSFTDEFRNRLSLPMIQPMARPRKILALVGSVFHPLIGQGFFRAARALNIGIVHLDFPDHWLGQREYVSWREAYLPMNRMIDDGLASRIVATIKSYGKPVDGLVSFTELLQVDTTRAAHELRLPAPPVRAFEVASDKQLTGAAEGHAAYRASSLDEALGIVDKHPELVYPLIVKPCHGWASEGVFRLEGEADLRQAFSSIDFTRHGAAVVIEPFCDGPEVDANLVLSDGELLFFEAADDLPKAADEASKHDGDLQTFIEVSNVLPSGLPQDELDILKNSLHQSLLRLGFRSGIYHLEARVQASRAKYVTDSDGITDLTVSEGNGSTEDPSTWLLEINARPPGHQTALASRMTYGIDFWGLALLSGLPDQQGTARLLGRPFQSKNQYWSEIVFIPVLKGGRFTSGNICKELADRRPDLAANISHSHCFFEKGDEVPDPKSGVLRWVAYFLVFSRKSRRDLRHVSKEVRQEAKFSVI</sequence>
<dbReference type="InterPro" id="IPR041472">
    <property type="entry name" value="BL00235/CARNS1_N"/>
</dbReference>
<dbReference type="OrthoDB" id="434648at2759"/>
<dbReference type="Pfam" id="PF18130">
    <property type="entry name" value="ATPgrasp_N"/>
    <property type="match status" value="1"/>
</dbReference>
<dbReference type="Gene3D" id="3.30.470.20">
    <property type="entry name" value="ATP-grasp fold, B domain"/>
    <property type="match status" value="1"/>
</dbReference>
<organism evidence="6 7">
    <name type="scientific">Hyphodiscus hymeniophilus</name>
    <dbReference type="NCBI Taxonomy" id="353542"/>
    <lineage>
        <taxon>Eukaryota</taxon>
        <taxon>Fungi</taxon>
        <taxon>Dikarya</taxon>
        <taxon>Ascomycota</taxon>
        <taxon>Pezizomycotina</taxon>
        <taxon>Leotiomycetes</taxon>
        <taxon>Helotiales</taxon>
        <taxon>Hyphodiscaceae</taxon>
        <taxon>Hyphodiscus</taxon>
    </lineage>
</organism>
<evidence type="ECO:0000259" key="5">
    <source>
        <dbReference type="PROSITE" id="PS50975"/>
    </source>
</evidence>
<proteinExistence type="predicted"/>
<dbReference type="Pfam" id="PF13535">
    <property type="entry name" value="ATP-grasp_4"/>
    <property type="match status" value="1"/>
</dbReference>
<dbReference type="PANTHER" id="PTHR43585:SF2">
    <property type="entry name" value="ATP-GRASP ENZYME FSQD"/>
    <property type="match status" value="1"/>
</dbReference>
<dbReference type="InterPro" id="IPR011761">
    <property type="entry name" value="ATP-grasp"/>
</dbReference>
<dbReference type="SUPFAM" id="SSF56059">
    <property type="entry name" value="Glutathione synthetase ATP-binding domain-like"/>
    <property type="match status" value="1"/>
</dbReference>
<dbReference type="GO" id="GO:0046872">
    <property type="term" value="F:metal ion binding"/>
    <property type="evidence" value="ECO:0007669"/>
    <property type="project" value="InterPro"/>
</dbReference>
<dbReference type="PANTHER" id="PTHR43585">
    <property type="entry name" value="FUMIPYRROLE BIOSYNTHESIS PROTEIN C"/>
    <property type="match status" value="1"/>
</dbReference>
<evidence type="ECO:0000256" key="3">
    <source>
        <dbReference type="ARBA" id="ARBA00022840"/>
    </source>
</evidence>
<dbReference type="GO" id="GO:0005524">
    <property type="term" value="F:ATP binding"/>
    <property type="evidence" value="ECO:0007669"/>
    <property type="project" value="UniProtKB-UniRule"/>
</dbReference>
<dbReference type="Gene3D" id="3.40.50.20">
    <property type="match status" value="1"/>
</dbReference>
<keyword evidence="7" id="KW-1185">Reference proteome</keyword>
<dbReference type="EMBL" id="VNKQ01000012">
    <property type="protein sequence ID" value="KAG0647528.1"/>
    <property type="molecule type" value="Genomic_DNA"/>
</dbReference>
<name>A0A9P6VGK8_9HELO</name>
<dbReference type="PROSITE" id="PS50975">
    <property type="entry name" value="ATP_GRASP"/>
    <property type="match status" value="1"/>
</dbReference>
<dbReference type="InterPro" id="IPR052032">
    <property type="entry name" value="ATP-dep_AA_Ligase"/>
</dbReference>
<dbReference type="AlphaFoldDB" id="A0A9P6VGK8"/>
<reference evidence="6" key="1">
    <citation type="submission" date="2019-07" db="EMBL/GenBank/DDBJ databases">
        <title>Hyphodiscus hymeniophilus genome sequencing and assembly.</title>
        <authorList>
            <person name="Kramer G."/>
            <person name="Nodwell J."/>
        </authorList>
    </citation>
    <scope>NUCLEOTIDE SEQUENCE</scope>
    <source>
        <strain evidence="6">ATCC 34498</strain>
    </source>
</reference>
<dbReference type="InterPro" id="IPR013815">
    <property type="entry name" value="ATP_grasp_subdomain_1"/>
</dbReference>
<keyword evidence="2 4" id="KW-0547">Nucleotide-binding</keyword>
<comment type="caution">
    <text evidence="6">The sequence shown here is derived from an EMBL/GenBank/DDBJ whole genome shotgun (WGS) entry which is preliminary data.</text>
</comment>
<protein>
    <submittedName>
        <fullName evidence="6">Fumipyrrole biosynthesis C</fullName>
    </submittedName>
</protein>
<dbReference type="Gene3D" id="3.30.1490.20">
    <property type="entry name" value="ATP-grasp fold, A domain"/>
    <property type="match status" value="1"/>
</dbReference>
<evidence type="ECO:0000313" key="7">
    <source>
        <dbReference type="Proteomes" id="UP000785200"/>
    </source>
</evidence>